<name>A0A381U154_9ZZZZ</name>
<reference evidence="5" key="1">
    <citation type="submission" date="2018-05" db="EMBL/GenBank/DDBJ databases">
        <authorList>
            <person name="Lanie J.A."/>
            <person name="Ng W.-L."/>
            <person name="Kazmierczak K.M."/>
            <person name="Andrzejewski T.M."/>
            <person name="Davidsen T.M."/>
            <person name="Wayne K.J."/>
            <person name="Tettelin H."/>
            <person name="Glass J.I."/>
            <person name="Rusch D."/>
            <person name="Podicherti R."/>
            <person name="Tsui H.-C.T."/>
            <person name="Winkler M.E."/>
        </authorList>
    </citation>
    <scope>NUCLEOTIDE SEQUENCE</scope>
</reference>
<keyword evidence="3" id="KW-0732">Signal</keyword>
<dbReference type="InterPro" id="IPR025997">
    <property type="entry name" value="SBP_2_dom"/>
</dbReference>
<evidence type="ECO:0000256" key="3">
    <source>
        <dbReference type="ARBA" id="ARBA00022729"/>
    </source>
</evidence>
<dbReference type="PANTHER" id="PTHR46847">
    <property type="entry name" value="D-ALLOSE-BINDING PERIPLASMIC PROTEIN-RELATED"/>
    <property type="match status" value="1"/>
</dbReference>
<dbReference type="GO" id="GO:0030313">
    <property type="term" value="C:cell envelope"/>
    <property type="evidence" value="ECO:0007669"/>
    <property type="project" value="UniProtKB-SubCell"/>
</dbReference>
<comment type="subcellular location">
    <subcellularLocation>
        <location evidence="1">Cell envelope</location>
    </subcellularLocation>
</comment>
<dbReference type="GO" id="GO:0030246">
    <property type="term" value="F:carbohydrate binding"/>
    <property type="evidence" value="ECO:0007669"/>
    <property type="project" value="UniProtKB-ARBA"/>
</dbReference>
<evidence type="ECO:0000259" key="4">
    <source>
        <dbReference type="Pfam" id="PF13407"/>
    </source>
</evidence>
<comment type="similarity">
    <text evidence="2">Belongs to the bacterial solute-binding protein 2 family.</text>
</comment>
<evidence type="ECO:0000256" key="2">
    <source>
        <dbReference type="ARBA" id="ARBA00007639"/>
    </source>
</evidence>
<proteinExistence type="inferred from homology"/>
<dbReference type="PANTHER" id="PTHR46847:SF1">
    <property type="entry name" value="D-ALLOSE-BINDING PERIPLASMIC PROTEIN-RELATED"/>
    <property type="match status" value="1"/>
</dbReference>
<dbReference type="AlphaFoldDB" id="A0A381U154"/>
<dbReference type="Pfam" id="PF13407">
    <property type="entry name" value="Peripla_BP_4"/>
    <property type="match status" value="1"/>
</dbReference>
<evidence type="ECO:0000256" key="1">
    <source>
        <dbReference type="ARBA" id="ARBA00004196"/>
    </source>
</evidence>
<organism evidence="5">
    <name type="scientific">marine metagenome</name>
    <dbReference type="NCBI Taxonomy" id="408172"/>
    <lineage>
        <taxon>unclassified sequences</taxon>
        <taxon>metagenomes</taxon>
        <taxon>ecological metagenomes</taxon>
    </lineage>
</organism>
<dbReference type="Gene3D" id="3.40.50.2300">
    <property type="match status" value="2"/>
</dbReference>
<protein>
    <recommendedName>
        <fullName evidence="4">Periplasmic binding protein domain-containing protein</fullName>
    </recommendedName>
</protein>
<dbReference type="CDD" id="cd01536">
    <property type="entry name" value="PBP1_ABC_sugar_binding-like"/>
    <property type="match status" value="1"/>
</dbReference>
<feature type="domain" description="Periplasmic binding protein" evidence="4">
    <location>
        <begin position="32"/>
        <end position="280"/>
    </location>
</feature>
<sequence length="302" mass="31508">MKLVKLFLASSLAIIIGTLAFADTVLLSMKGPGAGNPFWASVERGGREKAAELGVKIVVLAPPQESDIQSQINQVEDQITKGVTAIAIAVTDPNALAKVIESARSAGIPVVFIDTKGINKGVTFIGTDNKAGAKMAADFICDRVSRGSDVAILQGIITQSTGKARADGAHAGLKGCGLNIVAEQPANWDRAQGRTVMENIITRNQKLKAVFASNDNMALGAVEALKDADMLNDVIVVGFDANPDAAKSILAGEMTATIAQFSYNMGAYGVEKALELAKGRSLPPVVDTGTLLVTKKNAADFK</sequence>
<dbReference type="InterPro" id="IPR028082">
    <property type="entry name" value="Peripla_BP_I"/>
</dbReference>
<accession>A0A381U154</accession>
<dbReference type="SUPFAM" id="SSF53822">
    <property type="entry name" value="Periplasmic binding protein-like I"/>
    <property type="match status" value="1"/>
</dbReference>
<gene>
    <name evidence="5" type="ORF">METZ01_LOCUS74830</name>
</gene>
<dbReference type="EMBL" id="UINC01005541">
    <property type="protein sequence ID" value="SVA21976.1"/>
    <property type="molecule type" value="Genomic_DNA"/>
</dbReference>
<evidence type="ECO:0000313" key="5">
    <source>
        <dbReference type="EMBL" id="SVA21976.1"/>
    </source>
</evidence>